<keyword evidence="3" id="KW-0645">Protease</keyword>
<sequence length="169" mass="18735">MSKIACVMTDMFEDVEYTSPLEEFKNNGHEVIVISSEKGKEVTGKNEEAKATADEAIDSVNPEDYDALFIPGGFSPDLLRGDEKFVEFSKHFVLHDKPVFAICHGPQLLITADVLHGRKMTGFKSIQMDLKHAGANLFDEEVVVCGNIVSSRTPDDLEAFNRESLAQLK</sequence>
<dbReference type="EMBL" id="FNIL01000009">
    <property type="protein sequence ID" value="SDO24864.1"/>
    <property type="molecule type" value="Genomic_DNA"/>
</dbReference>
<dbReference type="AlphaFoldDB" id="A0A1H0I0F7"/>
<keyword evidence="3" id="KW-0378">Hydrolase</keyword>
<dbReference type="InterPro" id="IPR006286">
    <property type="entry name" value="C56_PfpI-like"/>
</dbReference>
<dbReference type="PROSITE" id="PS51276">
    <property type="entry name" value="PEPTIDASE_C56_PFPI"/>
    <property type="match status" value="1"/>
</dbReference>
<dbReference type="InterPro" id="IPR002818">
    <property type="entry name" value="DJ-1/PfpI"/>
</dbReference>
<name>A0A1H0I0F7_9BACI</name>
<evidence type="ECO:0000259" key="2">
    <source>
        <dbReference type="Pfam" id="PF01965"/>
    </source>
</evidence>
<dbReference type="GO" id="GO:0008233">
    <property type="term" value="F:peptidase activity"/>
    <property type="evidence" value="ECO:0007669"/>
    <property type="project" value="UniProtKB-KW"/>
</dbReference>
<reference evidence="4" key="1">
    <citation type="submission" date="2016-10" db="EMBL/GenBank/DDBJ databases">
        <authorList>
            <person name="Varghese N."/>
            <person name="Submissions S."/>
        </authorList>
    </citation>
    <scope>NUCLEOTIDE SEQUENCE [LARGE SCALE GENOMIC DNA]</scope>
    <source>
        <strain evidence="4">CGMCC 1.10369</strain>
    </source>
</reference>
<accession>A0A1H0I0F7</accession>
<dbReference type="SUPFAM" id="SSF52317">
    <property type="entry name" value="Class I glutamine amidotransferase-like"/>
    <property type="match status" value="1"/>
</dbReference>
<dbReference type="NCBIfam" id="TIGR01382">
    <property type="entry name" value="PfpI"/>
    <property type="match status" value="1"/>
</dbReference>
<keyword evidence="4" id="KW-1185">Reference proteome</keyword>
<dbReference type="Gene3D" id="3.40.50.880">
    <property type="match status" value="1"/>
</dbReference>
<dbReference type="STRING" id="745820.SAMN04488053_109120"/>
<comment type="similarity">
    <text evidence="1">Belongs to the peptidase C56 family.</text>
</comment>
<dbReference type="PANTHER" id="PTHR42733:SF2">
    <property type="entry name" value="DJ-1_THIJ_PFPI FAMILY PROTEIN"/>
    <property type="match status" value="1"/>
</dbReference>
<evidence type="ECO:0000313" key="4">
    <source>
        <dbReference type="Proteomes" id="UP000198778"/>
    </source>
</evidence>
<dbReference type="OrthoDB" id="9792284at2"/>
<evidence type="ECO:0000313" key="3">
    <source>
        <dbReference type="EMBL" id="SDO24864.1"/>
    </source>
</evidence>
<dbReference type="Proteomes" id="UP000198778">
    <property type="component" value="Unassembled WGS sequence"/>
</dbReference>
<dbReference type="Pfam" id="PF01965">
    <property type="entry name" value="DJ-1_PfpI"/>
    <property type="match status" value="1"/>
</dbReference>
<dbReference type="CDD" id="cd03134">
    <property type="entry name" value="GATase1_PfpI_like"/>
    <property type="match status" value="1"/>
</dbReference>
<gene>
    <name evidence="3" type="ORF">SAMN04488053_109120</name>
</gene>
<protein>
    <submittedName>
        <fullName evidence="3">Protease I</fullName>
    </submittedName>
</protein>
<proteinExistence type="inferred from homology"/>
<dbReference type="InterPro" id="IPR029062">
    <property type="entry name" value="Class_I_gatase-like"/>
</dbReference>
<feature type="domain" description="DJ-1/PfpI" evidence="2">
    <location>
        <begin position="3"/>
        <end position="166"/>
    </location>
</feature>
<organism evidence="3 4">
    <name type="scientific">Alkalicoccus daliensis</name>
    <dbReference type="NCBI Taxonomy" id="745820"/>
    <lineage>
        <taxon>Bacteria</taxon>
        <taxon>Bacillati</taxon>
        <taxon>Bacillota</taxon>
        <taxon>Bacilli</taxon>
        <taxon>Bacillales</taxon>
        <taxon>Bacillaceae</taxon>
        <taxon>Alkalicoccus</taxon>
    </lineage>
</organism>
<dbReference type="PANTHER" id="PTHR42733">
    <property type="entry name" value="DJ-1 PROTEIN"/>
    <property type="match status" value="1"/>
</dbReference>
<evidence type="ECO:0000256" key="1">
    <source>
        <dbReference type="ARBA" id="ARBA00008542"/>
    </source>
</evidence>
<dbReference type="GO" id="GO:0006508">
    <property type="term" value="P:proteolysis"/>
    <property type="evidence" value="ECO:0007669"/>
    <property type="project" value="UniProtKB-KW"/>
</dbReference>
<dbReference type="RefSeq" id="WP_090843482.1">
    <property type="nucleotide sequence ID" value="NZ_FNIL01000009.1"/>
</dbReference>